<dbReference type="Gene3D" id="3.30.540.10">
    <property type="entry name" value="Fructose-1,6-Bisphosphatase, subunit A, domain 1"/>
    <property type="match status" value="1"/>
</dbReference>
<evidence type="ECO:0000313" key="6">
    <source>
        <dbReference type="EMBL" id="SCC38171.1"/>
    </source>
</evidence>
<evidence type="ECO:0000256" key="1">
    <source>
        <dbReference type="ARBA" id="ARBA00001946"/>
    </source>
</evidence>
<gene>
    <name evidence="6" type="ORF">BTT61001_02864</name>
</gene>
<dbReference type="Pfam" id="PF00459">
    <property type="entry name" value="Inositol_P"/>
    <property type="match status" value="1"/>
</dbReference>
<dbReference type="RefSeq" id="WP_179192153.1">
    <property type="nucleotide sequence ID" value="NZ_FMBI01000030.1"/>
</dbReference>
<evidence type="ECO:0000256" key="2">
    <source>
        <dbReference type="ARBA" id="ARBA00022723"/>
    </source>
</evidence>
<dbReference type="GO" id="GO:0007165">
    <property type="term" value="P:signal transduction"/>
    <property type="evidence" value="ECO:0007669"/>
    <property type="project" value="TreeGrafter"/>
</dbReference>
<reference evidence="6 7" key="1">
    <citation type="submission" date="2016-08" db="EMBL/GenBank/DDBJ databases">
        <authorList>
            <person name="Seilhamer J.J."/>
        </authorList>
    </citation>
    <scope>NUCLEOTIDE SEQUENCE [LARGE SCALE GENOMIC DNA]</scope>
    <source>
        <strain evidence="6 7">IEBC_T61001</strain>
    </source>
</reference>
<evidence type="ECO:0000313" key="7">
    <source>
        <dbReference type="Proteomes" id="UP000195991"/>
    </source>
</evidence>
<organism evidence="6 7">
    <name type="scientific">Bacillus thuringiensis</name>
    <dbReference type="NCBI Taxonomy" id="1428"/>
    <lineage>
        <taxon>Bacteria</taxon>
        <taxon>Bacillati</taxon>
        <taxon>Bacillota</taxon>
        <taxon>Bacilli</taxon>
        <taxon>Bacillales</taxon>
        <taxon>Bacillaceae</taxon>
        <taxon>Bacillus</taxon>
        <taxon>Bacillus cereus group</taxon>
    </lineage>
</organism>
<evidence type="ECO:0000256" key="4">
    <source>
        <dbReference type="ARBA" id="ARBA00022842"/>
    </source>
</evidence>
<keyword evidence="4 5" id="KW-0460">Magnesium</keyword>
<feature type="binding site" evidence="5">
    <location>
        <position position="88"/>
    </location>
    <ligand>
        <name>Mg(2+)</name>
        <dbReference type="ChEBI" id="CHEBI:18420"/>
        <label>1</label>
        <note>catalytic</note>
    </ligand>
</feature>
<dbReference type="PANTHER" id="PTHR20854">
    <property type="entry name" value="INOSITOL MONOPHOSPHATASE"/>
    <property type="match status" value="1"/>
</dbReference>
<dbReference type="InterPro" id="IPR000760">
    <property type="entry name" value="Inositol_monophosphatase-like"/>
</dbReference>
<dbReference type="GO" id="GO:0006020">
    <property type="term" value="P:inositol metabolic process"/>
    <property type="evidence" value="ECO:0007669"/>
    <property type="project" value="TreeGrafter"/>
</dbReference>
<dbReference type="CDD" id="cd01637">
    <property type="entry name" value="IMPase_like"/>
    <property type="match status" value="1"/>
</dbReference>
<protein>
    <submittedName>
        <fullName evidence="6">Inositol-1-monophosphatase</fullName>
        <ecNumber evidence="6">3.1.3.25</ecNumber>
    </submittedName>
</protein>
<feature type="binding site" evidence="5">
    <location>
        <position position="204"/>
    </location>
    <ligand>
        <name>Mg(2+)</name>
        <dbReference type="ChEBI" id="CHEBI:18420"/>
        <label>1</label>
        <note>catalytic</note>
    </ligand>
</feature>
<dbReference type="AlphaFoldDB" id="A0A1C4E3S2"/>
<dbReference type="PRINTS" id="PR00377">
    <property type="entry name" value="IMPHPHTASES"/>
</dbReference>
<dbReference type="EC" id="3.1.3.25" evidence="6"/>
<dbReference type="Proteomes" id="UP000195991">
    <property type="component" value="Unassembled WGS sequence"/>
</dbReference>
<feature type="binding site" evidence="5">
    <location>
        <position position="66"/>
    </location>
    <ligand>
        <name>Mg(2+)</name>
        <dbReference type="ChEBI" id="CHEBI:18420"/>
        <label>1</label>
        <note>catalytic</note>
    </ligand>
</feature>
<dbReference type="FunFam" id="3.30.540.10:FF:000003">
    <property type="entry name" value="Inositol-1-monophosphatase"/>
    <property type="match status" value="1"/>
</dbReference>
<keyword evidence="2 5" id="KW-0479">Metal-binding</keyword>
<dbReference type="GO" id="GO:0046872">
    <property type="term" value="F:metal ion binding"/>
    <property type="evidence" value="ECO:0007669"/>
    <property type="project" value="UniProtKB-KW"/>
</dbReference>
<dbReference type="GO" id="GO:0008934">
    <property type="term" value="F:inositol monophosphate 1-phosphatase activity"/>
    <property type="evidence" value="ECO:0007669"/>
    <property type="project" value="TreeGrafter"/>
</dbReference>
<dbReference type="PANTHER" id="PTHR20854:SF4">
    <property type="entry name" value="INOSITOL-1-MONOPHOSPHATASE-RELATED"/>
    <property type="match status" value="1"/>
</dbReference>
<sequence length="258" mass="29265">MEEYLKFATSLVYEAGKEAMDFLNKPTTIIEKENNGGWVTHIDMYVESKIIEAIKERYPCHNILSEETRNTTKVLKNGEPLWVIDPIDGTTNLVKQKINFTISIALCINNKTVMGIVYDPSRDELFSAILGKGAFLNSKKLTTCMKSISTHTLIAMNWNKSHSPFNKPVKAKGFRFYDCASLEMSYVACGRLDAYVSTPLHPWDYMAAKLICEEAECIVRNLNGNKITFCENSDIIAANYTFYNQIYSNTKKESESNV</sequence>
<name>A0A1C4E3S2_BACTU</name>
<accession>A0A1C4E3S2</accession>
<dbReference type="Gene3D" id="3.40.190.80">
    <property type="match status" value="1"/>
</dbReference>
<dbReference type="SUPFAM" id="SSF56655">
    <property type="entry name" value="Carbohydrate phosphatase"/>
    <property type="match status" value="1"/>
</dbReference>
<proteinExistence type="predicted"/>
<comment type="cofactor">
    <cofactor evidence="1 5">
        <name>Mg(2+)</name>
        <dbReference type="ChEBI" id="CHEBI:18420"/>
    </cofactor>
</comment>
<feature type="binding site" evidence="5">
    <location>
        <position position="87"/>
    </location>
    <ligand>
        <name>Mg(2+)</name>
        <dbReference type="ChEBI" id="CHEBI:18420"/>
        <label>1</label>
        <note>catalytic</note>
    </ligand>
</feature>
<evidence type="ECO:0000256" key="3">
    <source>
        <dbReference type="ARBA" id="ARBA00022801"/>
    </source>
</evidence>
<feature type="binding site" evidence="5">
    <location>
        <position position="85"/>
    </location>
    <ligand>
        <name>Mg(2+)</name>
        <dbReference type="ChEBI" id="CHEBI:18420"/>
        <label>1</label>
        <note>catalytic</note>
    </ligand>
</feature>
<keyword evidence="3 6" id="KW-0378">Hydrolase</keyword>
<dbReference type="EMBL" id="FMBI01000030">
    <property type="protein sequence ID" value="SCC38171.1"/>
    <property type="molecule type" value="Genomic_DNA"/>
</dbReference>
<evidence type="ECO:0000256" key="5">
    <source>
        <dbReference type="PIRSR" id="PIRSR600760-2"/>
    </source>
</evidence>